<evidence type="ECO:0000313" key="2">
    <source>
        <dbReference type="EMBL" id="GFX94546.1"/>
    </source>
</evidence>
<dbReference type="EMBL" id="BMAU01021178">
    <property type="protein sequence ID" value="GFX94546.1"/>
    <property type="molecule type" value="Genomic_DNA"/>
</dbReference>
<evidence type="ECO:0000313" key="3">
    <source>
        <dbReference type="Proteomes" id="UP000887159"/>
    </source>
</evidence>
<gene>
    <name evidence="2" type="ORF">TNCV_3087751</name>
</gene>
<evidence type="ECO:0008006" key="4">
    <source>
        <dbReference type="Google" id="ProtNLM"/>
    </source>
</evidence>
<comment type="caution">
    <text evidence="2">The sequence shown here is derived from an EMBL/GenBank/DDBJ whole genome shotgun (WGS) entry which is preliminary data.</text>
</comment>
<dbReference type="AlphaFoldDB" id="A0A8X6UVP5"/>
<sequence length="87" mass="9726">MPDKCARRQFSQLSEFERGLIIGIKSAGWLTRRVASKVDRSECALEIVGSSGHEKIPTREKLGMKRPGRSRGERIEGSCSKHLCTPQ</sequence>
<organism evidence="2 3">
    <name type="scientific">Trichonephila clavipes</name>
    <name type="common">Golden silk orbweaver</name>
    <name type="synonym">Nephila clavipes</name>
    <dbReference type="NCBI Taxonomy" id="2585209"/>
    <lineage>
        <taxon>Eukaryota</taxon>
        <taxon>Metazoa</taxon>
        <taxon>Ecdysozoa</taxon>
        <taxon>Arthropoda</taxon>
        <taxon>Chelicerata</taxon>
        <taxon>Arachnida</taxon>
        <taxon>Araneae</taxon>
        <taxon>Araneomorphae</taxon>
        <taxon>Entelegynae</taxon>
        <taxon>Araneoidea</taxon>
        <taxon>Nephilidae</taxon>
        <taxon>Trichonephila</taxon>
    </lineage>
</organism>
<protein>
    <recommendedName>
        <fullName evidence="4">Transposase IS30-like HTH domain-containing protein</fullName>
    </recommendedName>
</protein>
<feature type="region of interest" description="Disordered" evidence="1">
    <location>
        <begin position="63"/>
        <end position="87"/>
    </location>
</feature>
<keyword evidence="3" id="KW-1185">Reference proteome</keyword>
<dbReference type="Proteomes" id="UP000887159">
    <property type="component" value="Unassembled WGS sequence"/>
</dbReference>
<reference evidence="2" key="1">
    <citation type="submission" date="2020-08" db="EMBL/GenBank/DDBJ databases">
        <title>Multicomponent nature underlies the extraordinary mechanical properties of spider dragline silk.</title>
        <authorList>
            <person name="Kono N."/>
            <person name="Nakamura H."/>
            <person name="Mori M."/>
            <person name="Yoshida Y."/>
            <person name="Ohtoshi R."/>
            <person name="Malay A.D."/>
            <person name="Moran D.A.P."/>
            <person name="Tomita M."/>
            <person name="Numata K."/>
            <person name="Arakawa K."/>
        </authorList>
    </citation>
    <scope>NUCLEOTIDE SEQUENCE</scope>
</reference>
<evidence type="ECO:0000256" key="1">
    <source>
        <dbReference type="SAM" id="MobiDB-lite"/>
    </source>
</evidence>
<name>A0A8X6UVP5_TRICX</name>
<accession>A0A8X6UVP5</accession>
<proteinExistence type="predicted"/>